<dbReference type="InterPro" id="IPR047730">
    <property type="entry name" value="ABZJ_00895-like"/>
</dbReference>
<reference evidence="3" key="1">
    <citation type="submission" date="2018-03" db="EMBL/GenBank/DDBJ databases">
        <authorList>
            <person name="Blom J."/>
        </authorList>
    </citation>
    <scope>NUCLEOTIDE SEQUENCE [LARGE SCALE GENOMIC DNA]</scope>
    <source>
        <strain evidence="3">KPC-SM-21</strain>
    </source>
</reference>
<accession>A0A2U3N0G9</accession>
<evidence type="ECO:0000313" key="2">
    <source>
        <dbReference type="EMBL" id="SPL71162.1"/>
    </source>
</evidence>
<evidence type="ECO:0000313" key="3">
    <source>
        <dbReference type="Proteomes" id="UP000245974"/>
    </source>
</evidence>
<feature type="transmembrane region" description="Helical" evidence="1">
    <location>
        <begin position="93"/>
        <end position="117"/>
    </location>
</feature>
<organism evidence="2 3">
    <name type="scientific">Acinetobacter stercoris</name>
    <dbReference type="NCBI Taxonomy" id="2126983"/>
    <lineage>
        <taxon>Bacteria</taxon>
        <taxon>Pseudomonadati</taxon>
        <taxon>Pseudomonadota</taxon>
        <taxon>Gammaproteobacteria</taxon>
        <taxon>Moraxellales</taxon>
        <taxon>Moraxellaceae</taxon>
        <taxon>Acinetobacter</taxon>
    </lineage>
</organism>
<protein>
    <submittedName>
        <fullName evidence="2">Uncharacterized protein</fullName>
    </submittedName>
</protein>
<dbReference type="AlphaFoldDB" id="A0A2U3N0G9"/>
<dbReference type="InParanoid" id="A0A2U3N0G9"/>
<evidence type="ECO:0000256" key="1">
    <source>
        <dbReference type="SAM" id="Phobius"/>
    </source>
</evidence>
<dbReference type="NCBIfam" id="NF038216">
    <property type="entry name" value="ABZJ_00895_fam"/>
    <property type="match status" value="1"/>
</dbReference>
<keyword evidence="1" id="KW-0472">Membrane</keyword>
<feature type="transmembrane region" description="Helical" evidence="1">
    <location>
        <begin position="6"/>
        <end position="35"/>
    </location>
</feature>
<keyword evidence="3" id="KW-1185">Reference proteome</keyword>
<dbReference type="EMBL" id="OOGT01000111">
    <property type="protein sequence ID" value="SPL71162.1"/>
    <property type="molecule type" value="Genomic_DNA"/>
</dbReference>
<sequence>MIFGVIAALLPLGVGIVFTAFPYLFAMIVVLFYFLKKNKRAPTPLERNKIALGFIIIFFLYNALYAVFGPVFFSMGEPEVWANWFKQMSNPQFLFAVFIPLLIYMIPLYLVTFWFYGKQAHRMSNKMFN</sequence>
<proteinExistence type="predicted"/>
<name>A0A2U3N0G9_9GAMM</name>
<keyword evidence="1" id="KW-0812">Transmembrane</keyword>
<gene>
    <name evidence="2" type="ORF">KPC_2340</name>
</gene>
<keyword evidence="1" id="KW-1133">Transmembrane helix</keyword>
<feature type="transmembrane region" description="Helical" evidence="1">
    <location>
        <begin position="50"/>
        <end position="73"/>
    </location>
</feature>
<dbReference type="Proteomes" id="UP000245974">
    <property type="component" value="Unassembled WGS sequence"/>
</dbReference>